<feature type="domain" description="F-box" evidence="2">
    <location>
        <begin position="15"/>
        <end position="48"/>
    </location>
</feature>
<feature type="region of interest" description="Disordered" evidence="1">
    <location>
        <begin position="92"/>
        <end position="113"/>
    </location>
</feature>
<organism evidence="3 4">
    <name type="scientific">Multifurca ochricompacta</name>
    <dbReference type="NCBI Taxonomy" id="376703"/>
    <lineage>
        <taxon>Eukaryota</taxon>
        <taxon>Fungi</taxon>
        <taxon>Dikarya</taxon>
        <taxon>Basidiomycota</taxon>
        <taxon>Agaricomycotina</taxon>
        <taxon>Agaricomycetes</taxon>
        <taxon>Russulales</taxon>
        <taxon>Russulaceae</taxon>
        <taxon>Multifurca</taxon>
    </lineage>
</organism>
<dbReference type="EMBL" id="WTXG01000089">
    <property type="protein sequence ID" value="KAI0293714.1"/>
    <property type="molecule type" value="Genomic_DNA"/>
</dbReference>
<evidence type="ECO:0000313" key="4">
    <source>
        <dbReference type="Proteomes" id="UP001203297"/>
    </source>
</evidence>
<accession>A0AAD4LX85</accession>
<dbReference type="Pfam" id="PF12937">
    <property type="entry name" value="F-box-like"/>
    <property type="match status" value="1"/>
</dbReference>
<name>A0AAD4LX85_9AGAM</name>
<dbReference type="InterPro" id="IPR001810">
    <property type="entry name" value="F-box_dom"/>
</dbReference>
<proteinExistence type="predicted"/>
<comment type="caution">
    <text evidence="3">The sequence shown here is derived from an EMBL/GenBank/DDBJ whole genome shotgun (WGS) entry which is preliminary data.</text>
</comment>
<dbReference type="SUPFAM" id="SSF81383">
    <property type="entry name" value="F-box domain"/>
    <property type="match status" value="1"/>
</dbReference>
<gene>
    <name evidence="3" type="ORF">B0F90DRAFT_1354744</name>
</gene>
<feature type="compositionally biased region" description="Polar residues" evidence="1">
    <location>
        <begin position="95"/>
        <end position="104"/>
    </location>
</feature>
<reference evidence="3" key="1">
    <citation type="journal article" date="2022" name="New Phytol.">
        <title>Evolutionary transition to the ectomycorrhizal habit in the genomes of a hyperdiverse lineage of mushroom-forming fungi.</title>
        <authorList>
            <person name="Looney B."/>
            <person name="Miyauchi S."/>
            <person name="Morin E."/>
            <person name="Drula E."/>
            <person name="Courty P.E."/>
            <person name="Kohler A."/>
            <person name="Kuo A."/>
            <person name="LaButti K."/>
            <person name="Pangilinan J."/>
            <person name="Lipzen A."/>
            <person name="Riley R."/>
            <person name="Andreopoulos W."/>
            <person name="He G."/>
            <person name="Johnson J."/>
            <person name="Nolan M."/>
            <person name="Tritt A."/>
            <person name="Barry K.W."/>
            <person name="Grigoriev I.V."/>
            <person name="Nagy L.G."/>
            <person name="Hibbett D."/>
            <person name="Henrissat B."/>
            <person name="Matheny P.B."/>
            <person name="Labbe J."/>
            <person name="Martin F.M."/>
        </authorList>
    </citation>
    <scope>NUCLEOTIDE SEQUENCE</scope>
    <source>
        <strain evidence="3">BPL690</strain>
    </source>
</reference>
<sequence>MNTFLSLRDGNAGKLLVQIISYLSFKDITSCEVSCRHLNGVVKNSALLRYLKKVGRTGVYDPLNAGFTLPERLERLRLWQKGWEDLDIPRHPRASRSTWTSGPHSSGHCMTGT</sequence>
<protein>
    <recommendedName>
        <fullName evidence="2">F-box domain-containing protein</fullName>
    </recommendedName>
</protein>
<dbReference type="AlphaFoldDB" id="A0AAD4LX85"/>
<evidence type="ECO:0000313" key="3">
    <source>
        <dbReference type="EMBL" id="KAI0293714.1"/>
    </source>
</evidence>
<keyword evidence="4" id="KW-1185">Reference proteome</keyword>
<evidence type="ECO:0000259" key="2">
    <source>
        <dbReference type="Pfam" id="PF12937"/>
    </source>
</evidence>
<dbReference type="Proteomes" id="UP001203297">
    <property type="component" value="Unassembled WGS sequence"/>
</dbReference>
<dbReference type="InterPro" id="IPR036047">
    <property type="entry name" value="F-box-like_dom_sf"/>
</dbReference>
<evidence type="ECO:0000256" key="1">
    <source>
        <dbReference type="SAM" id="MobiDB-lite"/>
    </source>
</evidence>